<dbReference type="GO" id="GO:0005634">
    <property type="term" value="C:nucleus"/>
    <property type="evidence" value="ECO:0007669"/>
    <property type="project" value="UniProtKB-SubCell"/>
</dbReference>
<organism evidence="13 14">
    <name type="scientific">Porphyridium purpureum</name>
    <name type="common">Red alga</name>
    <name type="synonym">Porphyridium cruentum</name>
    <dbReference type="NCBI Taxonomy" id="35688"/>
    <lineage>
        <taxon>Eukaryota</taxon>
        <taxon>Rhodophyta</taxon>
        <taxon>Bangiophyceae</taxon>
        <taxon>Porphyridiales</taxon>
        <taxon>Porphyridiaceae</taxon>
        <taxon>Porphyridium</taxon>
    </lineage>
</organism>
<comment type="catalytic activity">
    <reaction evidence="11">
        <text>N-terminal L-seryl-[histone H4] + acetyl-CoA = N-terminal N(alpha)-acetyl-L-seryl-[histone H4] + CoA + H(+)</text>
        <dbReference type="Rhea" id="RHEA:50596"/>
        <dbReference type="Rhea" id="RHEA-COMP:12740"/>
        <dbReference type="Rhea" id="RHEA-COMP:12743"/>
        <dbReference type="ChEBI" id="CHEBI:15378"/>
        <dbReference type="ChEBI" id="CHEBI:57287"/>
        <dbReference type="ChEBI" id="CHEBI:57288"/>
        <dbReference type="ChEBI" id="CHEBI:64738"/>
        <dbReference type="ChEBI" id="CHEBI:83690"/>
        <dbReference type="EC" id="2.3.1.257"/>
    </reaction>
</comment>
<dbReference type="PANTHER" id="PTHR20531:SF1">
    <property type="entry name" value="N-ALPHA-ACETYLTRANSFERASE 40"/>
    <property type="match status" value="1"/>
</dbReference>
<evidence type="ECO:0000256" key="1">
    <source>
        <dbReference type="ARBA" id="ARBA00004123"/>
    </source>
</evidence>
<dbReference type="SUPFAM" id="SSF55729">
    <property type="entry name" value="Acyl-CoA N-acyltransferases (Nat)"/>
    <property type="match status" value="1"/>
</dbReference>
<gene>
    <name evidence="13" type="ORF">FVE85_3692</name>
</gene>
<dbReference type="InterPro" id="IPR000182">
    <property type="entry name" value="GNAT_dom"/>
</dbReference>
<dbReference type="GO" id="GO:0005737">
    <property type="term" value="C:cytoplasm"/>
    <property type="evidence" value="ECO:0007669"/>
    <property type="project" value="UniProtKB-SubCell"/>
</dbReference>
<dbReference type="PROSITE" id="PS51186">
    <property type="entry name" value="GNAT"/>
    <property type="match status" value="1"/>
</dbReference>
<keyword evidence="9" id="KW-0012">Acyltransferase</keyword>
<dbReference type="InterPro" id="IPR039949">
    <property type="entry name" value="NAA40"/>
</dbReference>
<feature type="domain" description="N-acetyltransferase" evidence="12">
    <location>
        <begin position="124"/>
        <end position="218"/>
    </location>
</feature>
<evidence type="ECO:0000256" key="5">
    <source>
        <dbReference type="ARBA" id="ARBA00015043"/>
    </source>
</evidence>
<evidence type="ECO:0000256" key="7">
    <source>
        <dbReference type="ARBA" id="ARBA00022679"/>
    </source>
</evidence>
<dbReference type="OrthoDB" id="424551at2759"/>
<dbReference type="GO" id="GO:0010485">
    <property type="term" value="F:histone H4 acetyltransferase activity"/>
    <property type="evidence" value="ECO:0007669"/>
    <property type="project" value="InterPro"/>
</dbReference>
<comment type="subcellular location">
    <subcellularLocation>
        <location evidence="2">Cytoplasm</location>
    </subcellularLocation>
    <subcellularLocation>
        <location evidence="1">Nucleus</location>
    </subcellularLocation>
</comment>
<evidence type="ECO:0000256" key="9">
    <source>
        <dbReference type="ARBA" id="ARBA00023315"/>
    </source>
</evidence>
<evidence type="ECO:0000313" key="14">
    <source>
        <dbReference type="Proteomes" id="UP000324585"/>
    </source>
</evidence>
<evidence type="ECO:0000256" key="2">
    <source>
        <dbReference type="ARBA" id="ARBA00004496"/>
    </source>
</evidence>
<keyword evidence="8" id="KW-0539">Nucleus</keyword>
<evidence type="ECO:0000256" key="3">
    <source>
        <dbReference type="ARBA" id="ARBA00008870"/>
    </source>
</evidence>
<evidence type="ECO:0000313" key="13">
    <source>
        <dbReference type="EMBL" id="KAA8492254.1"/>
    </source>
</evidence>
<dbReference type="Proteomes" id="UP000324585">
    <property type="component" value="Unassembled WGS sequence"/>
</dbReference>
<evidence type="ECO:0000256" key="8">
    <source>
        <dbReference type="ARBA" id="ARBA00023242"/>
    </source>
</evidence>
<keyword evidence="14" id="KW-1185">Reference proteome</keyword>
<dbReference type="GO" id="GO:0043998">
    <property type="term" value="F:histone H2A acetyltransferase activity"/>
    <property type="evidence" value="ECO:0007669"/>
    <property type="project" value="InterPro"/>
</dbReference>
<dbReference type="PANTHER" id="PTHR20531">
    <property type="entry name" value="N-ALPHA-ACETYLTRANSFERASE 40"/>
    <property type="match status" value="1"/>
</dbReference>
<dbReference type="AlphaFoldDB" id="A0A5J4YNK1"/>
<dbReference type="Gene3D" id="3.40.630.30">
    <property type="match status" value="1"/>
</dbReference>
<dbReference type="EMBL" id="VRMN01000010">
    <property type="protein sequence ID" value="KAA8492254.1"/>
    <property type="molecule type" value="Genomic_DNA"/>
</dbReference>
<dbReference type="GO" id="GO:1990189">
    <property type="term" value="F:protein N-terminal-serine acetyltransferase activity"/>
    <property type="evidence" value="ECO:0007669"/>
    <property type="project" value="UniProtKB-EC"/>
</dbReference>
<dbReference type="CDD" id="cd04301">
    <property type="entry name" value="NAT_SF"/>
    <property type="match status" value="1"/>
</dbReference>
<comment type="similarity">
    <text evidence="3">Belongs to the acetyltransferase family. NAA40 subfamily.</text>
</comment>
<comment type="caution">
    <text evidence="13">The sequence shown here is derived from an EMBL/GenBank/DDBJ whole genome shotgun (WGS) entry which is preliminary data.</text>
</comment>
<dbReference type="EC" id="2.3.1.257" evidence="4"/>
<keyword evidence="7 13" id="KW-0808">Transferase</keyword>
<evidence type="ECO:0000256" key="4">
    <source>
        <dbReference type="ARBA" id="ARBA00012950"/>
    </source>
</evidence>
<dbReference type="Pfam" id="PF00583">
    <property type="entry name" value="Acetyltransf_1"/>
    <property type="match status" value="1"/>
</dbReference>
<dbReference type="OMA" id="HKEDNCI"/>
<evidence type="ECO:0000256" key="10">
    <source>
        <dbReference type="ARBA" id="ARBA00047821"/>
    </source>
</evidence>
<sequence length="218" mass="24242">MTPERKVERAARVRNCLEALEAHQRSLKPNASSFCGNAKGTAHGVDAGLSAGMTLRHWSFGDDESRPGKELVEWMLDVMWDNTGPSMAASSLGWERDSKRDELCASSSRILMVYGACDTACSLKPAGFVSYRFDIEDEAAVLYVYEVMVHTQFQSQGLGTHMMRLIQAIATQQQMEKVVLTVLKSNTRAFQLYESRLGYASFSVPRFGVTFLNVCPHS</sequence>
<evidence type="ECO:0000256" key="11">
    <source>
        <dbReference type="ARBA" id="ARBA00049524"/>
    </source>
</evidence>
<name>A0A5J4YNK1_PORPP</name>
<evidence type="ECO:0000256" key="6">
    <source>
        <dbReference type="ARBA" id="ARBA00022490"/>
    </source>
</evidence>
<comment type="catalytic activity">
    <reaction evidence="10">
        <text>N-terminal L-seryl-[histone H2A] + acetyl-CoA = N-terminal N(alpha)-acetyl-L-seryl-[histone H2A] + CoA + H(+)</text>
        <dbReference type="Rhea" id="RHEA:50600"/>
        <dbReference type="Rhea" id="RHEA-COMP:12742"/>
        <dbReference type="Rhea" id="RHEA-COMP:12744"/>
        <dbReference type="ChEBI" id="CHEBI:15378"/>
        <dbReference type="ChEBI" id="CHEBI:57287"/>
        <dbReference type="ChEBI" id="CHEBI:57288"/>
        <dbReference type="ChEBI" id="CHEBI:64738"/>
        <dbReference type="ChEBI" id="CHEBI:83690"/>
        <dbReference type="EC" id="2.3.1.257"/>
    </reaction>
</comment>
<protein>
    <recommendedName>
        <fullName evidence="5">N-alpha-acetyltransferase 40</fullName>
        <ecNumber evidence="4">2.3.1.257</ecNumber>
    </recommendedName>
</protein>
<keyword evidence="6" id="KW-0963">Cytoplasm</keyword>
<accession>A0A5J4YNK1</accession>
<dbReference type="InterPro" id="IPR016181">
    <property type="entry name" value="Acyl_CoA_acyltransferase"/>
</dbReference>
<reference evidence="14" key="1">
    <citation type="journal article" date="2019" name="Nat. Commun.">
        <title>Expansion of phycobilisome linker gene families in mesophilic red algae.</title>
        <authorList>
            <person name="Lee J."/>
            <person name="Kim D."/>
            <person name="Bhattacharya D."/>
            <person name="Yoon H.S."/>
        </authorList>
    </citation>
    <scope>NUCLEOTIDE SEQUENCE [LARGE SCALE GENOMIC DNA]</scope>
    <source>
        <strain evidence="14">CCMP 1328</strain>
    </source>
</reference>
<proteinExistence type="inferred from homology"/>
<evidence type="ECO:0000259" key="12">
    <source>
        <dbReference type="PROSITE" id="PS51186"/>
    </source>
</evidence>